<protein>
    <submittedName>
        <fullName evidence="1">Uncharacterized protein</fullName>
    </submittedName>
</protein>
<sequence>VVSASETRSMLAKFWWLTALPKCLSASVECLQTIPASVSYATLMLATRKRWRPPSEKGFVFQCGKF</sequence>
<dbReference type="AlphaFoldDB" id="A0A383ANA9"/>
<reference evidence="1" key="1">
    <citation type="submission" date="2018-05" db="EMBL/GenBank/DDBJ databases">
        <authorList>
            <person name="Lanie J.A."/>
            <person name="Ng W.-L."/>
            <person name="Kazmierczak K.M."/>
            <person name="Andrzejewski T.M."/>
            <person name="Davidsen T.M."/>
            <person name="Wayne K.J."/>
            <person name="Tettelin H."/>
            <person name="Glass J.I."/>
            <person name="Rusch D."/>
            <person name="Podicherti R."/>
            <person name="Tsui H.-C.T."/>
            <person name="Winkler M.E."/>
        </authorList>
    </citation>
    <scope>NUCLEOTIDE SEQUENCE</scope>
</reference>
<name>A0A383ANA9_9ZZZZ</name>
<gene>
    <name evidence="1" type="ORF">METZ01_LOCUS461442</name>
</gene>
<dbReference type="EMBL" id="UINC01193132">
    <property type="protein sequence ID" value="SVE08588.1"/>
    <property type="molecule type" value="Genomic_DNA"/>
</dbReference>
<evidence type="ECO:0000313" key="1">
    <source>
        <dbReference type="EMBL" id="SVE08588.1"/>
    </source>
</evidence>
<feature type="non-terminal residue" evidence="1">
    <location>
        <position position="1"/>
    </location>
</feature>
<accession>A0A383ANA9</accession>
<organism evidence="1">
    <name type="scientific">marine metagenome</name>
    <dbReference type="NCBI Taxonomy" id="408172"/>
    <lineage>
        <taxon>unclassified sequences</taxon>
        <taxon>metagenomes</taxon>
        <taxon>ecological metagenomes</taxon>
    </lineage>
</organism>
<feature type="non-terminal residue" evidence="1">
    <location>
        <position position="66"/>
    </location>
</feature>
<proteinExistence type="predicted"/>